<dbReference type="InterPro" id="IPR023155">
    <property type="entry name" value="Cyt_c-552/4"/>
</dbReference>
<dbReference type="GO" id="GO:0008233">
    <property type="term" value="F:peptidase activity"/>
    <property type="evidence" value="ECO:0007669"/>
    <property type="project" value="UniProtKB-KW"/>
</dbReference>
<evidence type="ECO:0000256" key="1">
    <source>
        <dbReference type="SAM" id="MobiDB-lite"/>
    </source>
</evidence>
<sequence>MKIKLKQIHRLQRAAGVVLGVLVVLLIADSAFLATAATPEGLVAPMLRLHLVLGASLCAVVAVFVAGHFVIHRRHRNARARKIGLVVAALAGLGCVAGLALWRDGGQARPLVLAHELAFVTAIAAYVLHRVRALATPALKVEWIGAGVALVMLGGIWAAQLWWPTSASEAPSPRAPFVPGLAQTRTVDGHLLGTEDLANPEYCAQCHTEIAARWESSAHRVSSLNDPFYAATLAVSQGHKTPDQIKFCGGCHDPLLLLTGRMDTHPKPEDPDADAGITCLACHAIVEAPGRLGNGSYVIAAPEHYPGYASDDPSERETSNRLIQSKPAKHIASFAPPHLRSSQICAGCHKAHIPPELNDHRWVPGQNDWDAWHDSGAGANSARTFYPPKAKRCQDCHMPRIPGDDPAARDGTVTDHGFPGANTALPFVQGDEQWQARNEAFLDGVVSVDVGAIEVGVPGAEPLRVMAPGASLALPPGAPVTLDLSVRNRRSGHLFPGGISDLREAWLELTLTDEHGEVLAASGWLDPRGKLDPDAHRWNTTLLDAKGEPLTVHEVEDTYVVLTSRRIMLGASDVVRVSFTAPNRAARLSVRVLHRKFPRDYVEFVLGEDAPRMPITPLATTQIAFEPGPTIAAAPGPDAGDRLRALGIAYLLRGDTTLARVAASAAAERLPADPGPQLDLARAALADGALADAEAHVRAADGLAPGHPTAAWLLARIRAASGDHAAALAALEVALAVFPNDRELLVMKGESLFRLERDAEAAAALTAVLAIDPEHLGAHALLTRIYTDSGDQDAAERHQRAWDRHRPRSEDSVVTERARREDPALDRRANLQYVLPLAPVPEGWTRATRPSLEP</sequence>
<feature type="transmembrane region" description="Helical" evidence="2">
    <location>
        <begin position="108"/>
        <end position="129"/>
    </location>
</feature>
<dbReference type="Gene3D" id="1.25.40.10">
    <property type="entry name" value="Tetratricopeptide repeat domain"/>
    <property type="match status" value="1"/>
</dbReference>
<reference evidence="4 5" key="1">
    <citation type="submission" date="2018-03" db="EMBL/GenBank/DDBJ databases">
        <title>Draft Genome Sequences of the Obligatory Marine Myxobacteria Enhygromyxa salina SWB005.</title>
        <authorList>
            <person name="Poehlein A."/>
            <person name="Moghaddam J.A."/>
            <person name="Harms H."/>
            <person name="Alanjari M."/>
            <person name="Koenig G.M."/>
            <person name="Daniel R."/>
            <person name="Schaeberle T.F."/>
        </authorList>
    </citation>
    <scope>NUCLEOTIDE SEQUENCE [LARGE SCALE GENOMIC DNA]</scope>
    <source>
        <strain evidence="4 5">SWB005</strain>
    </source>
</reference>
<dbReference type="Gene3D" id="1.10.1130.10">
    <property type="entry name" value="Flavocytochrome C3, Chain A"/>
    <property type="match status" value="1"/>
</dbReference>
<feature type="transmembrane region" description="Helical" evidence="2">
    <location>
        <begin position="83"/>
        <end position="102"/>
    </location>
</feature>
<dbReference type="OrthoDB" id="9814800at2"/>
<keyword evidence="5" id="KW-1185">Reference proteome</keyword>
<organism evidence="4 5">
    <name type="scientific">Enhygromyxa salina</name>
    <dbReference type="NCBI Taxonomy" id="215803"/>
    <lineage>
        <taxon>Bacteria</taxon>
        <taxon>Pseudomonadati</taxon>
        <taxon>Myxococcota</taxon>
        <taxon>Polyangia</taxon>
        <taxon>Nannocystales</taxon>
        <taxon>Nannocystaceae</taxon>
        <taxon>Enhygromyxa</taxon>
    </lineage>
</organism>
<evidence type="ECO:0000313" key="5">
    <source>
        <dbReference type="Proteomes" id="UP000237968"/>
    </source>
</evidence>
<gene>
    <name evidence="4" type="primary">bepA_10</name>
    <name evidence="4" type="ORF">ENSA5_58070</name>
</gene>
<comment type="caution">
    <text evidence="4">The sequence shown here is derived from an EMBL/GenBank/DDBJ whole genome shotgun (WGS) entry which is preliminary data.</text>
</comment>
<evidence type="ECO:0000256" key="2">
    <source>
        <dbReference type="SAM" id="Phobius"/>
    </source>
</evidence>
<dbReference type="SMART" id="SM00028">
    <property type="entry name" value="TPR"/>
    <property type="match status" value="3"/>
</dbReference>
<accession>A0A2S9XE67</accession>
<dbReference type="SUPFAM" id="SSF48452">
    <property type="entry name" value="TPR-like"/>
    <property type="match status" value="1"/>
</dbReference>
<keyword evidence="2" id="KW-0812">Transmembrane</keyword>
<feature type="transmembrane region" description="Helical" evidence="2">
    <location>
        <begin position="52"/>
        <end position="71"/>
    </location>
</feature>
<dbReference type="GO" id="GO:0006508">
    <property type="term" value="P:proteolysis"/>
    <property type="evidence" value="ECO:0007669"/>
    <property type="project" value="UniProtKB-KW"/>
</dbReference>
<dbReference type="InterPro" id="IPR036280">
    <property type="entry name" value="Multihaem_cyt_sf"/>
</dbReference>
<keyword evidence="4" id="KW-0645">Protease</keyword>
<dbReference type="InterPro" id="IPR011990">
    <property type="entry name" value="TPR-like_helical_dom_sf"/>
</dbReference>
<dbReference type="Pfam" id="PF14559">
    <property type="entry name" value="TPR_19"/>
    <property type="match status" value="1"/>
</dbReference>
<dbReference type="SUPFAM" id="SSF48695">
    <property type="entry name" value="Multiheme cytochromes"/>
    <property type="match status" value="1"/>
</dbReference>
<keyword evidence="2" id="KW-0472">Membrane</keyword>
<feature type="region of interest" description="Disordered" evidence="1">
    <location>
        <begin position="798"/>
        <end position="821"/>
    </location>
</feature>
<feature type="transmembrane region" description="Helical" evidence="2">
    <location>
        <begin position="141"/>
        <end position="163"/>
    </location>
</feature>
<evidence type="ECO:0000313" key="4">
    <source>
        <dbReference type="EMBL" id="PRP91147.1"/>
    </source>
</evidence>
<dbReference type="EC" id="3.4.-.-" evidence="4"/>
<dbReference type="Pfam" id="PF13435">
    <property type="entry name" value="Cytochrome_C554"/>
    <property type="match status" value="1"/>
</dbReference>
<dbReference type="Proteomes" id="UP000237968">
    <property type="component" value="Unassembled WGS sequence"/>
</dbReference>
<dbReference type="AlphaFoldDB" id="A0A2S9XE67"/>
<feature type="domain" description="Cytochrome c-552/4" evidence="3">
    <location>
        <begin position="203"/>
        <end position="283"/>
    </location>
</feature>
<keyword evidence="2" id="KW-1133">Transmembrane helix</keyword>
<protein>
    <submittedName>
        <fullName evidence="4">Beta-barrel assembly-enhancing protease</fullName>
        <ecNumber evidence="4">3.4.-.-</ecNumber>
    </submittedName>
</protein>
<dbReference type="RefSeq" id="WP_106395015.1">
    <property type="nucleotide sequence ID" value="NZ_PVNK01000255.1"/>
</dbReference>
<dbReference type="EMBL" id="PVNK01000255">
    <property type="protein sequence ID" value="PRP91147.1"/>
    <property type="molecule type" value="Genomic_DNA"/>
</dbReference>
<name>A0A2S9XE67_9BACT</name>
<keyword evidence="4" id="KW-0378">Hydrolase</keyword>
<proteinExistence type="predicted"/>
<evidence type="ECO:0000259" key="3">
    <source>
        <dbReference type="Pfam" id="PF13435"/>
    </source>
</evidence>
<dbReference type="InterPro" id="IPR019734">
    <property type="entry name" value="TPR_rpt"/>
</dbReference>